<feature type="domain" description="Acyl-CoA oxidase C-alpha1" evidence="1">
    <location>
        <begin position="270"/>
        <end position="398"/>
    </location>
</feature>
<name>A0ABR3SB77_9PEZI</name>
<evidence type="ECO:0000259" key="1">
    <source>
        <dbReference type="Pfam" id="PF22924"/>
    </source>
</evidence>
<dbReference type="InterPro" id="IPR055060">
    <property type="entry name" value="ACOX_C_alpha1"/>
</dbReference>
<dbReference type="Gene3D" id="1.20.140.10">
    <property type="entry name" value="Butyryl-CoA Dehydrogenase, subunit A, domain 3"/>
    <property type="match status" value="1"/>
</dbReference>
<dbReference type="EMBL" id="JAJVDC020000286">
    <property type="protein sequence ID" value="KAL1615968.1"/>
    <property type="molecule type" value="Genomic_DNA"/>
</dbReference>
<dbReference type="InterPro" id="IPR036250">
    <property type="entry name" value="AcylCo_DH-like_C"/>
</dbReference>
<organism evidence="2 3">
    <name type="scientific">Neofusicoccum ribis</name>
    <dbReference type="NCBI Taxonomy" id="45134"/>
    <lineage>
        <taxon>Eukaryota</taxon>
        <taxon>Fungi</taxon>
        <taxon>Dikarya</taxon>
        <taxon>Ascomycota</taxon>
        <taxon>Pezizomycotina</taxon>
        <taxon>Dothideomycetes</taxon>
        <taxon>Dothideomycetes incertae sedis</taxon>
        <taxon>Botryosphaeriales</taxon>
        <taxon>Botryosphaeriaceae</taxon>
        <taxon>Neofusicoccum</taxon>
    </lineage>
</organism>
<dbReference type="Proteomes" id="UP001521116">
    <property type="component" value="Unassembled WGS sequence"/>
</dbReference>
<sequence>MFTSETLLGSEPYQAQAKCTFSSAEEIKNVYDVARVLCRHYGKVGKSFIHALSPEDILHLRPKFWAFHRDAIHMESLSSMVLLVIHYNLCMGTLAQYLDGRPDLEPLLEELARFDVNGQFMLTEVGHGLDAAHLETTATLQRDGSFELHSPSRQAAKYMPPATPVAGMRRGAIVIARLMVAGEDRGVRPFWVMLNDGRSMEQDVVTRALPRRAGSQGLDHAITMFDRKRLLPTALLGRLDKPANERLHFLSVISRVAVGTMALSMLNIPALKTSAYIAGVYSKRRTITGPDGEQGPIVQFRTQQRPILHAFAQGAVYEAASKYCVDLFTTAKQEAVRHAVATAFKAAVTSATQESLVQLADRCGAQGLFEHNGIVRTQLLMRGNSIAEGDVLVLSIRLLSELLLGRYALPPSPNPGSLIARYEKGLIDEARAISNAGPPGAEGGHRGEHFNNNVLPLALPAVEAIGFRLAYDAAVAHGVPADLLAVFEAGVVLRGASWFAEHLGLARREMLAREERALSALLPRLDELLEESGIDRYSSAPVLSRDSWERFVDSLPVFEAPPGEAAVESGLPALTTRILARL</sequence>
<dbReference type="Pfam" id="PF22924">
    <property type="entry name" value="ACOX_C_alpha1"/>
    <property type="match status" value="1"/>
</dbReference>
<evidence type="ECO:0000313" key="3">
    <source>
        <dbReference type="Proteomes" id="UP001521116"/>
    </source>
</evidence>
<gene>
    <name evidence="2" type="ORF">SLS56_011597</name>
</gene>
<accession>A0ABR3SB77</accession>
<dbReference type="InterPro" id="IPR012258">
    <property type="entry name" value="Acyl-CoA_oxidase"/>
</dbReference>
<comment type="caution">
    <text evidence="2">The sequence shown here is derived from an EMBL/GenBank/DDBJ whole genome shotgun (WGS) entry which is preliminary data.</text>
</comment>
<dbReference type="InterPro" id="IPR009100">
    <property type="entry name" value="AcylCoA_DH/oxidase_NM_dom_sf"/>
</dbReference>
<dbReference type="SUPFAM" id="SSF56645">
    <property type="entry name" value="Acyl-CoA dehydrogenase NM domain-like"/>
    <property type="match status" value="1"/>
</dbReference>
<evidence type="ECO:0000313" key="2">
    <source>
        <dbReference type="EMBL" id="KAL1615968.1"/>
    </source>
</evidence>
<dbReference type="InterPro" id="IPR046373">
    <property type="entry name" value="Acyl-CoA_Oxase/DH_mid-dom_sf"/>
</dbReference>
<reference evidence="2 3" key="1">
    <citation type="submission" date="2024-02" db="EMBL/GenBank/DDBJ databases">
        <title>De novo assembly and annotation of 12 fungi associated with fruit tree decline syndrome in Ontario, Canada.</title>
        <authorList>
            <person name="Sulman M."/>
            <person name="Ellouze W."/>
            <person name="Ilyukhin E."/>
        </authorList>
    </citation>
    <scope>NUCLEOTIDE SEQUENCE [LARGE SCALE GENOMIC DNA]</scope>
    <source>
        <strain evidence="2 3">M1-105</strain>
    </source>
</reference>
<dbReference type="PANTHER" id="PTHR10909">
    <property type="entry name" value="ELECTRON TRANSPORT OXIDOREDUCTASE"/>
    <property type="match status" value="1"/>
</dbReference>
<dbReference type="PANTHER" id="PTHR10909:SF382">
    <property type="entry name" value="ACYL-COENZYME A OXIDASE"/>
    <property type="match status" value="1"/>
</dbReference>
<dbReference type="SUPFAM" id="SSF47203">
    <property type="entry name" value="Acyl-CoA dehydrogenase C-terminal domain-like"/>
    <property type="match status" value="1"/>
</dbReference>
<proteinExistence type="predicted"/>
<keyword evidence="3" id="KW-1185">Reference proteome</keyword>
<protein>
    <recommendedName>
        <fullName evidence="1">Acyl-CoA oxidase C-alpha1 domain-containing protein</fullName>
    </recommendedName>
</protein>
<dbReference type="Gene3D" id="2.40.110.10">
    <property type="entry name" value="Butyryl-CoA Dehydrogenase, subunit A, domain 2"/>
    <property type="match status" value="1"/>
</dbReference>